<proteinExistence type="inferred from homology"/>
<dbReference type="Pfam" id="PF13764">
    <property type="entry name" value="E3_UbLigase_R4"/>
    <property type="match status" value="1"/>
</dbReference>
<dbReference type="InterPro" id="IPR025704">
    <property type="entry name" value="E3_Ub_ligase_UBR4_C"/>
</dbReference>
<evidence type="ECO:0000256" key="1">
    <source>
        <dbReference type="PROSITE-ProRule" id="PRU01388"/>
    </source>
</evidence>
<comment type="similarity">
    <text evidence="1">Belongs to the UBR4 family.</text>
</comment>
<feature type="coiled-coil region" evidence="2">
    <location>
        <begin position="362"/>
        <end position="389"/>
    </location>
</feature>
<accession>A0ABC8UA27</accession>
<keyword evidence="2" id="KW-0175">Coiled coil</keyword>
<comment type="caution">
    <text evidence="6">The sequence shown here is derived from an EMBL/GenBank/DDBJ whole genome shotgun (WGS) entry which is preliminary data.</text>
</comment>
<keyword evidence="7" id="KW-1185">Reference proteome</keyword>
<evidence type="ECO:0000259" key="5">
    <source>
        <dbReference type="Pfam" id="PF13764"/>
    </source>
</evidence>
<protein>
    <recommendedName>
        <fullName evidence="5">E3 ubiquitin ligase UBR4 C-terminal domain-containing protein</fullName>
    </recommendedName>
</protein>
<keyword evidence="1" id="KW-0862">Zinc</keyword>
<feature type="region of interest" description="UBR4 E3 catalytic module" evidence="1">
    <location>
        <begin position="618"/>
        <end position="1153"/>
    </location>
</feature>
<name>A0ABC8UA27_9AQUA</name>
<dbReference type="Proteomes" id="UP001642360">
    <property type="component" value="Unassembled WGS sequence"/>
</dbReference>
<dbReference type="SUPFAM" id="SSF48371">
    <property type="entry name" value="ARM repeat"/>
    <property type="match status" value="1"/>
</dbReference>
<feature type="signal peptide" evidence="4">
    <location>
        <begin position="1"/>
        <end position="33"/>
    </location>
</feature>
<reference evidence="6 7" key="1">
    <citation type="submission" date="2024-02" db="EMBL/GenBank/DDBJ databases">
        <authorList>
            <person name="Vignale AGUSTIN F."/>
            <person name="Sosa J E."/>
            <person name="Modenutti C."/>
        </authorList>
    </citation>
    <scope>NUCLEOTIDE SEQUENCE [LARGE SCALE GENOMIC DNA]</scope>
</reference>
<keyword evidence="4" id="KW-0732">Signal</keyword>
<evidence type="ECO:0000256" key="4">
    <source>
        <dbReference type="SAM" id="SignalP"/>
    </source>
</evidence>
<evidence type="ECO:0000313" key="7">
    <source>
        <dbReference type="Proteomes" id="UP001642360"/>
    </source>
</evidence>
<evidence type="ECO:0000256" key="3">
    <source>
        <dbReference type="SAM" id="MobiDB-lite"/>
    </source>
</evidence>
<gene>
    <name evidence="6" type="ORF">ILEXP_LOCUS45619</name>
</gene>
<keyword evidence="1" id="KW-0479">Metal-binding</keyword>
<feature type="compositionally biased region" description="Low complexity" evidence="3">
    <location>
        <begin position="1015"/>
        <end position="1030"/>
    </location>
</feature>
<dbReference type="PANTHER" id="PTHR21725:SF1">
    <property type="entry name" value="E3 UBIQUITIN-PROTEIN LIGASE UBR4"/>
    <property type="match status" value="1"/>
</dbReference>
<dbReference type="PANTHER" id="PTHR21725">
    <property type="entry name" value="E3 UBIQUITIN-PROTEIN LIGASE UBR4"/>
    <property type="match status" value="1"/>
</dbReference>
<dbReference type="InterPro" id="IPR016024">
    <property type="entry name" value="ARM-type_fold"/>
</dbReference>
<evidence type="ECO:0000313" key="6">
    <source>
        <dbReference type="EMBL" id="CAK9175801.1"/>
    </source>
</evidence>
<dbReference type="Gene3D" id="1.25.10.10">
    <property type="entry name" value="Leucine-rich Repeat Variant"/>
    <property type="match status" value="1"/>
</dbReference>
<evidence type="ECO:0000256" key="2">
    <source>
        <dbReference type="SAM" id="Coils"/>
    </source>
</evidence>
<feature type="domain" description="E3 ubiquitin ligase UBR4 C-terminal" evidence="5">
    <location>
        <begin position="224"/>
        <end position="1129"/>
    </location>
</feature>
<dbReference type="EMBL" id="CAUOFW020006713">
    <property type="protein sequence ID" value="CAK9175801.1"/>
    <property type="molecule type" value="Genomic_DNA"/>
</dbReference>
<sequence>MCMLISLLCAHSSSRRFRLLNLLMSLLPATLSAGENATEYFELLFKMIDSEDARLFLTVRGCLTTICKLISQEVGNVESLERSLHIDISQGFILHKLIELLGKFLEVPNIRSRFMREQLLSEVLEALIVIRGLIVQKTKLISDCNRLLKDLLDSLLLESSENKRQFIQACISGLQIHGQERKGRTSLFILEQLCNLICPSKPETVYYLILNKAHTQEEFIRGSMTKNPYSSAEIGPLMRDVKNKICHQLDLLGLVEDDYGMELLVAGNIISLDLSIAQVYEQVWKKSVSHSSNTVAGGTLLSSNAVTSTRDCPPMAVTYRLQGLDGEATEPMIKELDEDREESQDPEVEFAIAGAVQECGGLEILLGMIQRLRDDLKSNQEQLVAVLNLLMHCCKIRENRRALLGLGALGILLETARRAFSVDAMEPAEGILLIVESLTLEANETNTISITQSALTVATEETGAGEQAKKIVLMFLERLCHPSGLKKSNKQQRNTEMVARILPALTYGEPAAMESLIQHFDPYLQNWGEFDQLQKEHQDNPKDETIAQHAAKQRFAMENFVRVSESLKTSSCGERLKDIILEKGIVTVAVRYLKESFAFMGHTGFKSSADWASGLKLPSVPLILSMLRGLSMGHSATQRCIDEGGILSLLHALEGVLGENEIGVRAENLLDTLSDKEGKGDGFLTEKVCNLRHATRDEKRRRALRKREELLQGLGMKWEPAPDGGERIVVAQPLLEGLDEMEEEDGELACMVCREGYKLRPTDLLGVYTYSKRVNMGVGTSGSGRGDCVYTTVSHFNIIHFQCHQEAKRADAALKNPKKEWDGAALRNNETLCNNLFPLKGPSVPMAQYIRYIDQYWDYLNALGRADGSRLRLLTYDIVLMLARFATGASFSADSRGGGKESNSRFLPFMIQMARHLLDFDTSQRRIMAKSITTYLASSTLDSKPFISSGTQPSVGTEETVQFMMVTSLLSESYEAWLQHRRAFLQRAIYHAYMQRPHGRSPHRSSSNPTNVVRSDSGSTSGSFTTETGGTDELSSTILQMLVYTGLIEQLQRFLKVKKSANGASNPAEGSPKELEGEDESGSLEIWEVVMKEKLLNAKEMVGFSKELLSWLEDMTSATDFQEAFDVIGVLPDVLSGGYSRCEDFVNDAINAGKSRGF</sequence>
<dbReference type="InterPro" id="IPR011989">
    <property type="entry name" value="ARM-like"/>
</dbReference>
<dbReference type="GO" id="GO:0008270">
    <property type="term" value="F:zinc ion binding"/>
    <property type="evidence" value="ECO:0007669"/>
    <property type="project" value="UniProtKB-KW"/>
</dbReference>
<dbReference type="PROSITE" id="PS52043">
    <property type="entry name" value="UBR4_E3"/>
    <property type="match status" value="1"/>
</dbReference>
<keyword evidence="1" id="KW-0863">Zinc-finger</keyword>
<feature type="chain" id="PRO_5044870116" description="E3 ubiquitin ligase UBR4 C-terminal domain-containing protein" evidence="4">
    <location>
        <begin position="34"/>
        <end position="1158"/>
    </location>
</feature>
<organism evidence="6 7">
    <name type="scientific">Ilex paraguariensis</name>
    <name type="common">yerba mate</name>
    <dbReference type="NCBI Taxonomy" id="185542"/>
    <lineage>
        <taxon>Eukaryota</taxon>
        <taxon>Viridiplantae</taxon>
        <taxon>Streptophyta</taxon>
        <taxon>Embryophyta</taxon>
        <taxon>Tracheophyta</taxon>
        <taxon>Spermatophyta</taxon>
        <taxon>Magnoliopsida</taxon>
        <taxon>eudicotyledons</taxon>
        <taxon>Gunneridae</taxon>
        <taxon>Pentapetalae</taxon>
        <taxon>asterids</taxon>
        <taxon>campanulids</taxon>
        <taxon>Aquifoliales</taxon>
        <taxon>Aquifoliaceae</taxon>
        <taxon>Ilex</taxon>
    </lineage>
</organism>
<dbReference type="InterPro" id="IPR045189">
    <property type="entry name" value="UBR4-like"/>
</dbReference>
<dbReference type="AlphaFoldDB" id="A0ABC8UA27"/>
<feature type="region of interest" description="Disordered" evidence="3">
    <location>
        <begin position="996"/>
        <end position="1030"/>
    </location>
</feature>